<evidence type="ECO:0000313" key="2">
    <source>
        <dbReference type="EMBL" id="CAF4282047.1"/>
    </source>
</evidence>
<organism evidence="1 3">
    <name type="scientific">Didymodactylos carnosus</name>
    <dbReference type="NCBI Taxonomy" id="1234261"/>
    <lineage>
        <taxon>Eukaryota</taxon>
        <taxon>Metazoa</taxon>
        <taxon>Spiralia</taxon>
        <taxon>Gnathifera</taxon>
        <taxon>Rotifera</taxon>
        <taxon>Eurotatoria</taxon>
        <taxon>Bdelloidea</taxon>
        <taxon>Philodinida</taxon>
        <taxon>Philodinidae</taxon>
        <taxon>Didymodactylos</taxon>
    </lineage>
</organism>
<name>A0A815K142_9BILA</name>
<keyword evidence="3" id="KW-1185">Reference proteome</keyword>
<dbReference type="Proteomes" id="UP000681722">
    <property type="component" value="Unassembled WGS sequence"/>
</dbReference>
<dbReference type="AlphaFoldDB" id="A0A815K142"/>
<dbReference type="Proteomes" id="UP000663829">
    <property type="component" value="Unassembled WGS sequence"/>
</dbReference>
<gene>
    <name evidence="1" type="ORF">GPM918_LOCUS32615</name>
    <name evidence="2" type="ORF">SRO942_LOCUS33285</name>
</gene>
<proteinExistence type="predicted"/>
<evidence type="ECO:0000313" key="1">
    <source>
        <dbReference type="EMBL" id="CAF1387209.1"/>
    </source>
</evidence>
<protein>
    <submittedName>
        <fullName evidence="1">Uncharacterized protein</fullName>
    </submittedName>
</protein>
<evidence type="ECO:0000313" key="3">
    <source>
        <dbReference type="Proteomes" id="UP000663829"/>
    </source>
</evidence>
<reference evidence="1" key="1">
    <citation type="submission" date="2021-02" db="EMBL/GenBank/DDBJ databases">
        <authorList>
            <person name="Nowell W R."/>
        </authorList>
    </citation>
    <scope>NUCLEOTIDE SEQUENCE</scope>
</reference>
<dbReference type="EMBL" id="CAJOBC010082172">
    <property type="protein sequence ID" value="CAF4282047.1"/>
    <property type="molecule type" value="Genomic_DNA"/>
</dbReference>
<comment type="caution">
    <text evidence="1">The sequence shown here is derived from an EMBL/GenBank/DDBJ whole genome shotgun (WGS) entry which is preliminary data.</text>
</comment>
<sequence length="727" mass="83059">MTSPRISRSALLEAFLNALTWGVQHDWLKKIWKTNHENIRSEVLALYHKSQQESLGGELVVFSNKPNEDEATCLASTCCICKLKKYLTRENATMVKSHKVEEKLQNGYLKLYGVQLGVPLLNKSIHSVCYRKLLYHASRITSANTSTGSLKRAASQPVPATSQSIPFSNGKRLLHQLIFYRNRWFRISLTEFETTLKFQWIMTLFLSLLASSANITDDSPPTSLAKPVDHHILHSVSAPVKKQIGTKSTIRRILTARLPFLSTSKKERLSPIADANHEKKERCSSSIQSESTISFGPSIKLPAESISSSSSILSSEHLAYRELTQQSSLDVSLLRMGDSIISNRLFEAIPEDVTQFAFCSSTPITPRRSMREHDQVTDIESTIMMNTAQSVMHGTEKSAFDELCDWLITLLNTGSLVSVRTIQETYKKILNDRDGKKIDHSSTRALYICRRLENRFRDQLHFETSSDKEGTLVGFKDVSFYMKLSLLKYKGQEPYSVFEAPKRNEENEDIQSIFNSIRLLRASIQDGMQQLKLLKSEQLLYLTSDDYWSTIPLLMRNFIGLLTSNKRDFFRLYSSTDLLTSDLFEKSSKWLKISSLCYDILNCSDDHHLSPKHYLLGNELLQHGRSANLLSIFNRYGHTRSYQTITKLHDETARREGDGYRLPTHIHPDYFIIKCVDNFDLNRDTVDGTGSFHFINQILIQDPSNIIQERTESKQMSDTMNQTSRPN</sequence>
<accession>A0A815K142</accession>
<dbReference type="EMBL" id="CAJNOQ010016769">
    <property type="protein sequence ID" value="CAF1387209.1"/>
    <property type="molecule type" value="Genomic_DNA"/>
</dbReference>